<feature type="region of interest" description="Disordered" evidence="1">
    <location>
        <begin position="80"/>
        <end position="109"/>
    </location>
</feature>
<feature type="compositionally biased region" description="Basic and acidic residues" evidence="1">
    <location>
        <begin position="47"/>
        <end position="59"/>
    </location>
</feature>
<evidence type="ECO:0000313" key="2">
    <source>
        <dbReference type="Ensembl" id="ENSEASP00005005504.2"/>
    </source>
</evidence>
<dbReference type="PANTHER" id="PTHR36880:SF1">
    <property type="entry name" value="9130008F23RIK PROTEIN"/>
    <property type="match status" value="1"/>
</dbReference>
<reference evidence="2" key="3">
    <citation type="submission" date="2025-09" db="UniProtKB">
        <authorList>
            <consortium name="Ensembl"/>
        </authorList>
    </citation>
    <scope>IDENTIFICATION</scope>
</reference>
<keyword evidence="3" id="KW-1185">Reference proteome</keyword>
<dbReference type="Ensembl" id="ENSEAST00005006011.2">
    <property type="protein sequence ID" value="ENSEASP00005005504.2"/>
    <property type="gene ID" value="ENSEASG00005004066.2"/>
</dbReference>
<dbReference type="PANTHER" id="PTHR36880">
    <property type="entry name" value="9130008F23RIK PROTEIN"/>
    <property type="match status" value="1"/>
</dbReference>
<feature type="region of interest" description="Disordered" evidence="1">
    <location>
        <begin position="1"/>
        <end position="59"/>
    </location>
</feature>
<sequence>GVPAARRPRPGPAGPALSELGEMGRGAPLSPHAPKTTAAGTRVSRGGAHEDRRAGEKVDRESWVREKVLFLLHPERWLGTREDPAREEVAGGEDLSQTGGDDRELDCPSPLFPREKGISGRGIDLDAASGAPPRVAAAPPKSVLVRVVDYHVTEEVLQTAWTKGCMTTRTEECSMTAVTFRTNRE</sequence>
<reference evidence="2 3" key="1">
    <citation type="journal article" date="2020" name="Nat. Commun.">
        <title>Donkey genomes provide new insights into domestication and selection for coat color.</title>
        <authorList>
            <person name="Wang"/>
            <person name="C."/>
            <person name="Li"/>
            <person name="H."/>
            <person name="Guo"/>
            <person name="Y."/>
            <person name="Huang"/>
            <person name="J."/>
            <person name="Sun"/>
            <person name="Y."/>
            <person name="Min"/>
            <person name="J."/>
            <person name="Wang"/>
            <person name="J."/>
            <person name="Fang"/>
            <person name="X."/>
            <person name="Zhao"/>
            <person name="Z."/>
            <person name="Wang"/>
            <person name="S."/>
            <person name="Zhang"/>
            <person name="Y."/>
            <person name="Liu"/>
            <person name="Q."/>
            <person name="Jiang"/>
            <person name="Q."/>
            <person name="Wang"/>
            <person name="X."/>
            <person name="Guo"/>
            <person name="Y."/>
            <person name="Yang"/>
            <person name="C."/>
            <person name="Wang"/>
            <person name="Y."/>
            <person name="Tian"/>
            <person name="F."/>
            <person name="Zhuang"/>
            <person name="G."/>
            <person name="Fan"/>
            <person name="Y."/>
            <person name="Gao"/>
            <person name="Q."/>
            <person name="Li"/>
            <person name="Y."/>
            <person name="Ju"/>
            <person name="Z."/>
            <person name="Li"/>
            <person name="J."/>
            <person name="Li"/>
            <person name="R."/>
            <person name="Hou"/>
            <person name="M."/>
            <person name="Yang"/>
            <person name="G."/>
            <person name="Liu"/>
            <person name="G."/>
            <person name="Liu"/>
            <person name="W."/>
            <person name="Guo"/>
            <person name="J."/>
            <person name="Pan"/>
            <person name="S."/>
            <person name="Fan"/>
            <person name="G."/>
            <person name="Zhang"/>
            <person name="W."/>
            <person name="Zhang"/>
            <person name="R."/>
            <person name="Yu"/>
            <person name="J."/>
            <person name="Zhang"/>
            <person name="X."/>
            <person name="Yin"/>
            <person name="Q."/>
            <person name="Ji"/>
            <person name="C."/>
            <person name="Jin"/>
            <person name="Y."/>
            <person name="Yue"/>
            <person name="G."/>
            <person name="Liu"/>
            <person name="M."/>
            <person name="Xu"/>
            <person name="J."/>
            <person name="Liu"/>
            <person name="S."/>
            <person name="Jordana"/>
            <person name="J."/>
            <person name="Noce"/>
            <person name="A."/>
            <person name="Amills"/>
            <person name="M."/>
            <person name="Wu"/>
            <person name="D.D."/>
            <person name="Li"/>
            <person name="S."/>
            <person name="Zhou"/>
            <person name="X. and Zhong"/>
            <person name="J."/>
        </authorList>
    </citation>
    <scope>NUCLEOTIDE SEQUENCE [LARGE SCALE GENOMIC DNA]</scope>
</reference>
<dbReference type="Proteomes" id="UP000694387">
    <property type="component" value="Chromosome 8"/>
</dbReference>
<dbReference type="AlphaFoldDB" id="A0A8C4L552"/>
<dbReference type="GeneTree" id="ENSGT00390000007738"/>
<evidence type="ECO:0000313" key="3">
    <source>
        <dbReference type="Proteomes" id="UP000694387"/>
    </source>
</evidence>
<evidence type="ECO:0000256" key="1">
    <source>
        <dbReference type="SAM" id="MobiDB-lite"/>
    </source>
</evidence>
<protein>
    <submittedName>
        <fullName evidence="2">Uncharacterized protein</fullName>
    </submittedName>
</protein>
<dbReference type="InterPro" id="IPR037739">
    <property type="entry name" value="C6orf141"/>
</dbReference>
<name>A0A8C4L552_EQUAS</name>
<proteinExistence type="predicted"/>
<reference evidence="2" key="2">
    <citation type="submission" date="2025-08" db="UniProtKB">
        <authorList>
            <consortium name="Ensembl"/>
        </authorList>
    </citation>
    <scope>IDENTIFICATION</scope>
</reference>
<organism evidence="2 3">
    <name type="scientific">Equus asinus</name>
    <name type="common">Donkey</name>
    <name type="synonym">Equus africanus asinus</name>
    <dbReference type="NCBI Taxonomy" id="9793"/>
    <lineage>
        <taxon>Eukaryota</taxon>
        <taxon>Metazoa</taxon>
        <taxon>Chordata</taxon>
        <taxon>Craniata</taxon>
        <taxon>Vertebrata</taxon>
        <taxon>Euteleostomi</taxon>
        <taxon>Mammalia</taxon>
        <taxon>Eutheria</taxon>
        <taxon>Laurasiatheria</taxon>
        <taxon>Perissodactyla</taxon>
        <taxon>Equidae</taxon>
        <taxon>Equus</taxon>
    </lineage>
</organism>
<accession>A0A8C4L552</accession>
<feature type="compositionally biased region" description="Basic and acidic residues" evidence="1">
    <location>
        <begin position="80"/>
        <end position="89"/>
    </location>
</feature>